<dbReference type="EMBL" id="JAKOOW010000006">
    <property type="protein sequence ID" value="MCG6503197.1"/>
    <property type="molecule type" value="Genomic_DNA"/>
</dbReference>
<proteinExistence type="inferred from homology"/>
<evidence type="ECO:0000256" key="2">
    <source>
        <dbReference type="ARBA" id="ARBA00005419"/>
    </source>
</evidence>
<accession>A0ABS9NKT8</accession>
<dbReference type="EC" id="3.6.1.41" evidence="3"/>
<evidence type="ECO:0000256" key="7">
    <source>
        <dbReference type="ARBA" id="ARBA00033210"/>
    </source>
</evidence>
<keyword evidence="4 10" id="KW-0378">Hydrolase</keyword>
<evidence type="ECO:0000256" key="4">
    <source>
        <dbReference type="ARBA" id="ARBA00022801"/>
    </source>
</evidence>
<dbReference type="InterPro" id="IPR029052">
    <property type="entry name" value="Metallo-depent_PP-like"/>
</dbReference>
<evidence type="ECO:0000313" key="11">
    <source>
        <dbReference type="Proteomes" id="UP001298424"/>
    </source>
</evidence>
<sequence length="278" mass="31479">MTHYAIGDIQGCYRELQALLALIGFEHGRDTLWLTGDIVNRGPQSLESLLFAMHHADSVRIVLGNHDLHLLALCYGFGNPKRHDTLAPILQHPNLRRMRDWLRAQPLLVEDKGYLMVHAGILPQWSAEEAKTLAAEVEHALRGHHPRRFFNHMYGNSPDAWSPDLTGYPRLRLITNVFTRMRALHADGSLDFRFKATYGDMPPELHAWFDAPDRRHLSHTVVFGHWSALGYCNDPQKRIAALDTGALWGGCLTALDLDSMQAFHQPSFQTPHRHAPAA</sequence>
<comment type="similarity">
    <text evidence="2">Belongs to the Ap4A hydrolase family.</text>
</comment>
<comment type="function">
    <text evidence="1">Hydrolyzes diadenosine 5',5'''-P1,P4-tetraphosphate to yield ADP.</text>
</comment>
<dbReference type="InterPro" id="IPR004843">
    <property type="entry name" value="Calcineurin-like_PHP"/>
</dbReference>
<dbReference type="Gene3D" id="3.60.21.10">
    <property type="match status" value="1"/>
</dbReference>
<comment type="caution">
    <text evidence="10">The sequence shown here is derived from an EMBL/GenBank/DDBJ whole genome shotgun (WGS) entry which is preliminary data.</text>
</comment>
<dbReference type="PIRSF" id="PIRSF000903">
    <property type="entry name" value="B5n-ttraPtase_sm"/>
    <property type="match status" value="1"/>
</dbReference>
<evidence type="ECO:0000259" key="9">
    <source>
        <dbReference type="Pfam" id="PF00149"/>
    </source>
</evidence>
<dbReference type="GO" id="GO:0008803">
    <property type="term" value="F:bis(5'-nucleosyl)-tetraphosphatase (symmetrical) activity"/>
    <property type="evidence" value="ECO:0007669"/>
    <property type="project" value="UniProtKB-EC"/>
</dbReference>
<dbReference type="PANTHER" id="PTHR40942:SF4">
    <property type="entry name" value="CYTOCHROME C5"/>
    <property type="match status" value="1"/>
</dbReference>
<dbReference type="SUPFAM" id="SSF56300">
    <property type="entry name" value="Metallo-dependent phosphatases"/>
    <property type="match status" value="1"/>
</dbReference>
<dbReference type="PANTHER" id="PTHR40942">
    <property type="match status" value="1"/>
</dbReference>
<dbReference type="InterPro" id="IPR004617">
    <property type="entry name" value="ApaH"/>
</dbReference>
<feature type="domain" description="Calcineurin-like phosphoesterase" evidence="9">
    <location>
        <begin position="4"/>
        <end position="127"/>
    </location>
</feature>
<dbReference type="Proteomes" id="UP001298424">
    <property type="component" value="Unassembled WGS sequence"/>
</dbReference>
<dbReference type="Pfam" id="PF00149">
    <property type="entry name" value="Metallophos"/>
    <property type="match status" value="1"/>
</dbReference>
<evidence type="ECO:0000256" key="1">
    <source>
        <dbReference type="ARBA" id="ARBA00003413"/>
    </source>
</evidence>
<dbReference type="CDD" id="cd07422">
    <property type="entry name" value="MPP_ApaH"/>
    <property type="match status" value="1"/>
</dbReference>
<dbReference type="NCBIfam" id="TIGR00668">
    <property type="entry name" value="apaH"/>
    <property type="match status" value="1"/>
</dbReference>
<name>A0ABS9NKT8_9NEIS</name>
<reference evidence="10 11" key="1">
    <citation type="submission" date="2022-02" db="EMBL/GenBank/DDBJ databases">
        <title>Genome sequence data of Kingella unionensis sp. nov. strain CICC 24913 (CCUG 75125).</title>
        <authorList>
            <person name="Xiao M."/>
        </authorList>
    </citation>
    <scope>NUCLEOTIDE SEQUENCE [LARGE SCALE GENOMIC DNA]</scope>
    <source>
        <strain evidence="10 11">CICC 24913</strain>
    </source>
</reference>
<evidence type="ECO:0000256" key="3">
    <source>
        <dbReference type="ARBA" id="ARBA00012506"/>
    </source>
</evidence>
<dbReference type="RefSeq" id="WP_238745287.1">
    <property type="nucleotide sequence ID" value="NZ_JAKOOW010000006.1"/>
</dbReference>
<evidence type="ECO:0000313" key="10">
    <source>
        <dbReference type="EMBL" id="MCG6503197.1"/>
    </source>
</evidence>
<gene>
    <name evidence="10" type="ORF">MB824_01600</name>
</gene>
<evidence type="ECO:0000256" key="5">
    <source>
        <dbReference type="ARBA" id="ARBA00031248"/>
    </source>
</evidence>
<evidence type="ECO:0000256" key="6">
    <source>
        <dbReference type="ARBA" id="ARBA00032248"/>
    </source>
</evidence>
<keyword evidence="11" id="KW-1185">Reference proteome</keyword>
<organism evidence="10 11">
    <name type="scientific">Kingella pumchi</name>
    <dbReference type="NCBI Taxonomy" id="2779506"/>
    <lineage>
        <taxon>Bacteria</taxon>
        <taxon>Pseudomonadati</taxon>
        <taxon>Pseudomonadota</taxon>
        <taxon>Betaproteobacteria</taxon>
        <taxon>Neisseriales</taxon>
        <taxon>Neisseriaceae</taxon>
        <taxon>Kingella</taxon>
    </lineage>
</organism>
<protein>
    <recommendedName>
        <fullName evidence="3">bis(5'-nucleosyl)-tetraphosphatase (symmetrical)</fullName>
        <ecNumber evidence="3">3.6.1.41</ecNumber>
    </recommendedName>
    <alternativeName>
        <fullName evidence="6">Ap4A hydrolase</fullName>
    </alternativeName>
    <alternativeName>
        <fullName evidence="5">Diadenosine 5',5'''-P1,P4-tetraphosphate pyrophosphohydrolase</fullName>
    </alternativeName>
    <alternativeName>
        <fullName evidence="7">Diadenosine tetraphosphatase</fullName>
    </alternativeName>
</protein>
<comment type="catalytic activity">
    <reaction evidence="8">
        <text>P(1),P(4)-bis(5'-adenosyl) tetraphosphate + H2O = 2 ADP + 2 H(+)</text>
        <dbReference type="Rhea" id="RHEA:24252"/>
        <dbReference type="ChEBI" id="CHEBI:15377"/>
        <dbReference type="ChEBI" id="CHEBI:15378"/>
        <dbReference type="ChEBI" id="CHEBI:58141"/>
        <dbReference type="ChEBI" id="CHEBI:456216"/>
        <dbReference type="EC" id="3.6.1.41"/>
    </reaction>
</comment>
<evidence type="ECO:0000256" key="8">
    <source>
        <dbReference type="ARBA" id="ARBA00049417"/>
    </source>
</evidence>
<dbReference type="NCBIfam" id="NF001204">
    <property type="entry name" value="PRK00166.1"/>
    <property type="match status" value="1"/>
</dbReference>